<reference evidence="1 2" key="1">
    <citation type="submission" date="2017-01" db="EMBL/GenBank/DDBJ databases">
        <title>A Red Light-Sensitive Sensory Rhodopsin I From Haloarcula taiwanensis, A New Haloarchaeon Isolated From Taiwan.</title>
        <authorList>
            <person name="Yang C.-S."/>
            <person name="Han Y.-A."/>
            <person name="Chen P.-C."/>
            <person name="Ng W.V."/>
            <person name="Chen T.-W."/>
        </authorList>
    </citation>
    <scope>NUCLEOTIDE SEQUENCE [LARGE SCALE GENOMIC DNA]</scope>
    <source>
        <strain evidence="1 2">Taiwanensis</strain>
    </source>
</reference>
<dbReference type="OrthoDB" id="237916at2157"/>
<keyword evidence="2" id="KW-1185">Reference proteome</keyword>
<dbReference type="Pfam" id="PF02566">
    <property type="entry name" value="OsmC"/>
    <property type="match status" value="1"/>
</dbReference>
<dbReference type="InterPro" id="IPR003718">
    <property type="entry name" value="OsmC/Ohr_fam"/>
</dbReference>
<dbReference type="InterPro" id="IPR036102">
    <property type="entry name" value="OsmC/Ohrsf"/>
</dbReference>
<gene>
    <name evidence="1" type="ORF">BVU17_05300</name>
</gene>
<name>A0A2H4ZWW1_9EURY</name>
<dbReference type="AlphaFoldDB" id="A0A2H4ZWW1"/>
<evidence type="ECO:0000313" key="2">
    <source>
        <dbReference type="Proteomes" id="UP000242917"/>
    </source>
</evidence>
<sequence length="131" mass="14296">MADIEVESTCEEGYTVESVINGEWELIVDALSENGPSPNEVLAADYASCYIPALRVAADKYGHEDIGSVDVEVAAGLDEDDDLEYIDFHVEVEESLADEEQDIVELAEDICHVHSALQDELHAEITIESGV</sequence>
<dbReference type="InterPro" id="IPR015946">
    <property type="entry name" value="KH_dom-like_a/b"/>
</dbReference>
<accession>A0A2H4ZWW1</accession>
<evidence type="ECO:0000313" key="1">
    <source>
        <dbReference type="EMBL" id="AUG46968.1"/>
    </source>
</evidence>
<evidence type="ECO:0008006" key="3">
    <source>
        <dbReference type="Google" id="ProtNLM"/>
    </source>
</evidence>
<dbReference type="EMBL" id="CP019154">
    <property type="protein sequence ID" value="AUG46968.1"/>
    <property type="molecule type" value="Genomic_DNA"/>
</dbReference>
<dbReference type="Proteomes" id="UP000242917">
    <property type="component" value="Chromosome I"/>
</dbReference>
<protein>
    <recommendedName>
        <fullName evidence="3">Osmotically inducible protein OsmC</fullName>
    </recommendedName>
</protein>
<proteinExistence type="predicted"/>
<organism evidence="1 2">
    <name type="scientific">Haloarcula taiwanensis</name>
    <dbReference type="NCBI Taxonomy" id="1932004"/>
    <lineage>
        <taxon>Archaea</taxon>
        <taxon>Methanobacteriati</taxon>
        <taxon>Methanobacteriota</taxon>
        <taxon>Stenosarchaea group</taxon>
        <taxon>Halobacteria</taxon>
        <taxon>Halobacteriales</taxon>
        <taxon>Haloarculaceae</taxon>
        <taxon>Haloarcula</taxon>
    </lineage>
</organism>
<dbReference type="KEGG" id="hta:BVU17_05300"/>
<dbReference type="Gene3D" id="3.30.300.20">
    <property type="match status" value="1"/>
</dbReference>
<dbReference type="SUPFAM" id="SSF82784">
    <property type="entry name" value="OsmC-like"/>
    <property type="match status" value="1"/>
</dbReference>